<accession>A0A3P6A5E3</accession>
<dbReference type="PANTHER" id="PTHR34200:SF2">
    <property type="entry name" value="TRANSMEMBRANE PROTEIN"/>
    <property type="match status" value="1"/>
</dbReference>
<keyword evidence="3" id="KW-0732">Signal</keyword>
<evidence type="ECO:0000259" key="4">
    <source>
        <dbReference type="Pfam" id="PF24053"/>
    </source>
</evidence>
<feature type="compositionally biased region" description="Polar residues" evidence="1">
    <location>
        <begin position="54"/>
        <end position="65"/>
    </location>
</feature>
<evidence type="ECO:0000313" key="5">
    <source>
        <dbReference type="EMBL" id="VDC82724.1"/>
    </source>
</evidence>
<sequence>MDRSWVSSLLLLLILFFSNASSRGLADEQPPKDTSNKTTTQSPPLPNVGDGKANATSSLPASNSTSPDPKEPDSASPPPPPPPPPPQQLQAEGEKNVTVVSNTTEAVSPPPANQTESVDKGKLPKKMAPPPKSLESGEKGKVPETGNPPPGKDPEKVDDAKGSSESVIVETCAGKSKICRTENSLVACTLSIEKGTRFLLELIEDSFISCVFILADSSKWSILVQNEGEESLKAKIVLPVSSSPDLTLPKHQSQRVNISISVDTNKIILDAGKGECVLHMYPPQENTLSIHLPSYEKLVTPINGAYFLIVSVVIFGGAWGFCLCRKNRRADDNGVPYRELELSGGGTGLESVHDVETADWDEGWDDDWDENNAVKSPGGAANSARISANGLTARASNRDGWDNDWDD</sequence>
<gene>
    <name evidence="5" type="ORF">BRAA03T13942Z</name>
</gene>
<feature type="compositionally biased region" description="Acidic residues" evidence="1">
    <location>
        <begin position="361"/>
        <end position="370"/>
    </location>
</feature>
<proteinExistence type="predicted"/>
<feature type="chain" id="PRO_5018201217" description="DUF7356 domain-containing protein" evidence="3">
    <location>
        <begin position="21"/>
        <end position="407"/>
    </location>
</feature>
<dbReference type="InterPro" id="IPR055780">
    <property type="entry name" value="DUF7356"/>
</dbReference>
<feature type="compositionally biased region" description="Basic and acidic residues" evidence="1">
    <location>
        <begin position="152"/>
        <end position="162"/>
    </location>
</feature>
<feature type="compositionally biased region" description="Basic and acidic residues" evidence="1">
    <location>
        <begin position="25"/>
        <end position="35"/>
    </location>
</feature>
<dbReference type="EMBL" id="LR031572">
    <property type="protein sequence ID" value="VDC82724.1"/>
    <property type="molecule type" value="Genomic_DNA"/>
</dbReference>
<feature type="domain" description="DUF7356" evidence="4">
    <location>
        <begin position="164"/>
        <end position="282"/>
    </location>
</feature>
<feature type="region of interest" description="Disordered" evidence="1">
    <location>
        <begin position="361"/>
        <end position="386"/>
    </location>
</feature>
<keyword evidence="2" id="KW-0812">Transmembrane</keyword>
<evidence type="ECO:0000256" key="3">
    <source>
        <dbReference type="SAM" id="SignalP"/>
    </source>
</evidence>
<reference evidence="5" key="1">
    <citation type="submission" date="2018-11" db="EMBL/GenBank/DDBJ databases">
        <authorList>
            <consortium name="Genoscope - CEA"/>
            <person name="William W."/>
        </authorList>
    </citation>
    <scope>NUCLEOTIDE SEQUENCE</scope>
</reference>
<dbReference type="AlphaFoldDB" id="A0A3P6A5E3"/>
<organism evidence="5">
    <name type="scientific">Brassica campestris</name>
    <name type="common">Field mustard</name>
    <dbReference type="NCBI Taxonomy" id="3711"/>
    <lineage>
        <taxon>Eukaryota</taxon>
        <taxon>Viridiplantae</taxon>
        <taxon>Streptophyta</taxon>
        <taxon>Embryophyta</taxon>
        <taxon>Tracheophyta</taxon>
        <taxon>Spermatophyta</taxon>
        <taxon>Magnoliopsida</taxon>
        <taxon>eudicotyledons</taxon>
        <taxon>Gunneridae</taxon>
        <taxon>Pentapetalae</taxon>
        <taxon>rosids</taxon>
        <taxon>malvids</taxon>
        <taxon>Brassicales</taxon>
        <taxon>Brassicaceae</taxon>
        <taxon>Brassiceae</taxon>
        <taxon>Brassica</taxon>
    </lineage>
</organism>
<feature type="signal peptide" evidence="3">
    <location>
        <begin position="1"/>
        <end position="20"/>
    </location>
</feature>
<evidence type="ECO:0000256" key="2">
    <source>
        <dbReference type="SAM" id="Phobius"/>
    </source>
</evidence>
<feature type="region of interest" description="Disordered" evidence="1">
    <location>
        <begin position="23"/>
        <end position="163"/>
    </location>
</feature>
<feature type="transmembrane region" description="Helical" evidence="2">
    <location>
        <begin position="304"/>
        <end position="324"/>
    </location>
</feature>
<name>A0A3P6A5E3_BRACM</name>
<keyword evidence="2" id="KW-0472">Membrane</keyword>
<dbReference type="PANTHER" id="PTHR34200">
    <property type="entry name" value="DENTIN SIALOPHOSPHOPROTEIN-LIKE ISOFORM X1"/>
    <property type="match status" value="1"/>
</dbReference>
<protein>
    <recommendedName>
        <fullName evidence="4">DUF7356 domain-containing protein</fullName>
    </recommendedName>
</protein>
<keyword evidence="2" id="KW-1133">Transmembrane helix</keyword>
<evidence type="ECO:0000256" key="1">
    <source>
        <dbReference type="SAM" id="MobiDB-lite"/>
    </source>
</evidence>
<dbReference type="Pfam" id="PF24053">
    <property type="entry name" value="DUF7356"/>
    <property type="match status" value="1"/>
</dbReference>
<feature type="compositionally biased region" description="Pro residues" evidence="1">
    <location>
        <begin position="75"/>
        <end position="87"/>
    </location>
</feature>